<name>A0A537J660_9BACT</name>
<dbReference type="Pfam" id="PF14489">
    <property type="entry name" value="QueF"/>
    <property type="match status" value="1"/>
</dbReference>
<dbReference type="GO" id="GO:0033739">
    <property type="term" value="F:preQ1 synthase activity"/>
    <property type="evidence" value="ECO:0007669"/>
    <property type="project" value="UniProtKB-UniRule"/>
</dbReference>
<dbReference type="PANTHER" id="PTHR34354">
    <property type="entry name" value="NADPH-DEPENDENT 7-CYANO-7-DEAZAGUANINE REDUCTASE"/>
    <property type="match status" value="1"/>
</dbReference>
<dbReference type="InterPro" id="IPR029500">
    <property type="entry name" value="QueF"/>
</dbReference>
<accession>A0A537J660</accession>
<dbReference type="HAMAP" id="MF_00818">
    <property type="entry name" value="QueF_type1"/>
    <property type="match status" value="1"/>
</dbReference>
<dbReference type="Gene3D" id="3.30.1130.10">
    <property type="match status" value="1"/>
</dbReference>
<keyword evidence="4 5" id="KW-0560">Oxidoreductase</keyword>
<dbReference type="AlphaFoldDB" id="A0A537J660"/>
<dbReference type="PANTHER" id="PTHR34354:SF1">
    <property type="entry name" value="NADPH-DEPENDENT 7-CYANO-7-DEAZAGUANINE REDUCTASE"/>
    <property type="match status" value="1"/>
</dbReference>
<sequence length="155" mass="17272">MAHQSGPGARDPASPAGKVGAAAPPAPDLRLEIRDPEAVRPDLLETFPYEYSGSPATVEISTDEFTTVCPWSGLPDFGTVAIRYLPRERVLELRSFKYYLLSYRSVGIYQEHAANRILQDLVRACAPEWMELDLDYRVRGGIRTIVRVRWPAPGA</sequence>
<comment type="function">
    <text evidence="5">Catalyzes the NADPH-dependent reduction of 7-cyano-7-deazaguanine (preQ0) to 7-aminomethyl-7-deazaguanine (preQ1).</text>
</comment>
<dbReference type="InterPro" id="IPR016856">
    <property type="entry name" value="QueF_type1"/>
</dbReference>
<protein>
    <recommendedName>
        <fullName evidence="5">NADPH-dependent 7-cyano-7-deazaguanine reductase</fullName>
        <ecNumber evidence="5">1.7.1.13</ecNumber>
    </recommendedName>
    <alternativeName>
        <fullName evidence="5">7-cyano-7-carbaguanine reductase</fullName>
    </alternativeName>
    <alternativeName>
        <fullName evidence="5">NADPH-dependent nitrile oxidoreductase</fullName>
    </alternativeName>
    <alternativeName>
        <fullName evidence="5">PreQ(0) reductase</fullName>
    </alternativeName>
</protein>
<feature type="binding site" evidence="5">
    <location>
        <begin position="91"/>
        <end position="93"/>
    </location>
    <ligand>
        <name>substrate</name>
    </ligand>
</feature>
<evidence type="ECO:0000256" key="5">
    <source>
        <dbReference type="HAMAP-Rule" id="MF_00818"/>
    </source>
</evidence>
<evidence type="ECO:0000256" key="6">
    <source>
        <dbReference type="SAM" id="MobiDB-lite"/>
    </source>
</evidence>
<feature type="active site" description="Thioimide intermediate" evidence="5">
    <location>
        <position position="69"/>
    </location>
</feature>
<dbReference type="SUPFAM" id="SSF55620">
    <property type="entry name" value="Tetrahydrobiopterin biosynthesis enzymes-like"/>
    <property type="match status" value="1"/>
</dbReference>
<keyword evidence="1 5" id="KW-0963">Cytoplasm</keyword>
<dbReference type="Proteomes" id="UP000318093">
    <property type="component" value="Unassembled WGS sequence"/>
</dbReference>
<dbReference type="UniPathway" id="UPA00392"/>
<dbReference type="NCBIfam" id="TIGR03139">
    <property type="entry name" value="QueF-II"/>
    <property type="match status" value="1"/>
</dbReference>
<dbReference type="GO" id="GO:0005737">
    <property type="term" value="C:cytoplasm"/>
    <property type="evidence" value="ECO:0007669"/>
    <property type="project" value="UniProtKB-SubCell"/>
</dbReference>
<dbReference type="EMBL" id="VBAN01000360">
    <property type="protein sequence ID" value="TMI79054.1"/>
    <property type="molecule type" value="Genomic_DNA"/>
</dbReference>
<comment type="subcellular location">
    <subcellularLocation>
        <location evidence="5">Cytoplasm</location>
    </subcellularLocation>
</comment>
<comment type="caution">
    <text evidence="7">The sequence shown here is derived from an EMBL/GenBank/DDBJ whole genome shotgun (WGS) entry which is preliminary data.</text>
</comment>
<reference evidence="7 8" key="1">
    <citation type="journal article" date="2019" name="Nat. Microbiol.">
        <title>Mediterranean grassland soil C-N compound turnover is dependent on rainfall and depth, and is mediated by genomically divergent microorganisms.</title>
        <authorList>
            <person name="Diamond S."/>
            <person name="Andeer P.F."/>
            <person name="Li Z."/>
            <person name="Crits-Christoph A."/>
            <person name="Burstein D."/>
            <person name="Anantharaman K."/>
            <person name="Lane K.R."/>
            <person name="Thomas B.C."/>
            <person name="Pan C."/>
            <person name="Northen T.R."/>
            <person name="Banfield J.F."/>
        </authorList>
    </citation>
    <scope>NUCLEOTIDE SEQUENCE [LARGE SCALE GENOMIC DNA]</scope>
    <source>
        <strain evidence="7">NP_6</strain>
    </source>
</reference>
<feature type="binding site" evidence="5">
    <location>
        <begin position="110"/>
        <end position="111"/>
    </location>
    <ligand>
        <name>substrate</name>
    </ligand>
</feature>
<gene>
    <name evidence="5 7" type="primary">queF</name>
    <name evidence="7" type="ORF">E6H03_11000</name>
</gene>
<feature type="active site" description="Proton donor" evidence="5">
    <location>
        <position position="76"/>
    </location>
</feature>
<evidence type="ECO:0000256" key="1">
    <source>
        <dbReference type="ARBA" id="ARBA00022490"/>
    </source>
</evidence>
<evidence type="ECO:0000313" key="7">
    <source>
        <dbReference type="EMBL" id="TMI79054.1"/>
    </source>
</evidence>
<proteinExistence type="inferred from homology"/>
<comment type="pathway">
    <text evidence="5">tRNA modification; tRNA-queuosine biosynthesis.</text>
</comment>
<dbReference type="InterPro" id="IPR043133">
    <property type="entry name" value="GTP-CH-I_C/QueF"/>
</dbReference>
<dbReference type="InterPro" id="IPR050084">
    <property type="entry name" value="NADPH_dep_7-cyano-7-deazaG_red"/>
</dbReference>
<comment type="similarity">
    <text evidence="5">Belongs to the GTP cyclohydrolase I family. QueF type 1 subfamily.</text>
</comment>
<organism evidence="7 8">
    <name type="scientific">Candidatus Segetimicrobium genomatis</name>
    <dbReference type="NCBI Taxonomy" id="2569760"/>
    <lineage>
        <taxon>Bacteria</taxon>
        <taxon>Bacillati</taxon>
        <taxon>Candidatus Sysuimicrobiota</taxon>
        <taxon>Candidatus Sysuimicrobiia</taxon>
        <taxon>Candidatus Sysuimicrobiales</taxon>
        <taxon>Candidatus Segetimicrobiaceae</taxon>
        <taxon>Candidatus Segetimicrobium</taxon>
    </lineage>
</organism>
<dbReference type="EC" id="1.7.1.13" evidence="5"/>
<evidence type="ECO:0000313" key="8">
    <source>
        <dbReference type="Proteomes" id="UP000318093"/>
    </source>
</evidence>
<evidence type="ECO:0000256" key="3">
    <source>
        <dbReference type="ARBA" id="ARBA00022857"/>
    </source>
</evidence>
<feature type="region of interest" description="Disordered" evidence="6">
    <location>
        <begin position="1"/>
        <end position="27"/>
    </location>
</feature>
<keyword evidence="2 5" id="KW-0671">Queuosine biosynthesis</keyword>
<evidence type="ECO:0000256" key="4">
    <source>
        <dbReference type="ARBA" id="ARBA00023002"/>
    </source>
</evidence>
<feature type="compositionally biased region" description="Low complexity" evidence="6">
    <location>
        <begin position="12"/>
        <end position="23"/>
    </location>
</feature>
<keyword evidence="3 5" id="KW-0521">NADP</keyword>
<comment type="catalytic activity">
    <reaction evidence="5">
        <text>7-aminomethyl-7-carbaguanine + 2 NADP(+) = 7-cyano-7-carbaguanine + 2 NADPH + 3 H(+)</text>
        <dbReference type="Rhea" id="RHEA:13409"/>
        <dbReference type="ChEBI" id="CHEBI:15378"/>
        <dbReference type="ChEBI" id="CHEBI:45075"/>
        <dbReference type="ChEBI" id="CHEBI:57783"/>
        <dbReference type="ChEBI" id="CHEBI:58349"/>
        <dbReference type="ChEBI" id="CHEBI:58703"/>
        <dbReference type="EC" id="1.7.1.13"/>
    </reaction>
</comment>
<dbReference type="GO" id="GO:0008616">
    <property type="term" value="P:tRNA queuosine(34) biosynthetic process"/>
    <property type="evidence" value="ECO:0007669"/>
    <property type="project" value="UniProtKB-UniRule"/>
</dbReference>
<evidence type="ECO:0000256" key="2">
    <source>
        <dbReference type="ARBA" id="ARBA00022785"/>
    </source>
</evidence>